<dbReference type="PRINTS" id="PR00792">
    <property type="entry name" value="PEPSIN"/>
</dbReference>
<dbReference type="InterPro" id="IPR001969">
    <property type="entry name" value="Aspartic_peptidase_AS"/>
</dbReference>
<keyword evidence="8" id="KW-1185">Reference proteome</keyword>
<accession>A0A9P0HUP6</accession>
<feature type="disulfide bond" evidence="3">
    <location>
        <begin position="313"/>
        <end position="346"/>
    </location>
</feature>
<evidence type="ECO:0000313" key="8">
    <source>
        <dbReference type="Proteomes" id="UP001152798"/>
    </source>
</evidence>
<gene>
    <name evidence="7" type="ORF">NEZAVI_LOCUS15664</name>
</gene>
<organism evidence="7 8">
    <name type="scientific">Nezara viridula</name>
    <name type="common">Southern green stink bug</name>
    <name type="synonym">Cimex viridulus</name>
    <dbReference type="NCBI Taxonomy" id="85310"/>
    <lineage>
        <taxon>Eukaryota</taxon>
        <taxon>Metazoa</taxon>
        <taxon>Ecdysozoa</taxon>
        <taxon>Arthropoda</taxon>
        <taxon>Hexapoda</taxon>
        <taxon>Insecta</taxon>
        <taxon>Pterygota</taxon>
        <taxon>Neoptera</taxon>
        <taxon>Paraneoptera</taxon>
        <taxon>Hemiptera</taxon>
        <taxon>Heteroptera</taxon>
        <taxon>Panheteroptera</taxon>
        <taxon>Pentatomomorpha</taxon>
        <taxon>Pentatomoidea</taxon>
        <taxon>Pentatomidae</taxon>
        <taxon>Pentatominae</taxon>
        <taxon>Nezara</taxon>
    </lineage>
</organism>
<dbReference type="InterPro" id="IPR001461">
    <property type="entry name" value="Aspartic_peptidase_A1"/>
</dbReference>
<reference evidence="7" key="1">
    <citation type="submission" date="2022-01" db="EMBL/GenBank/DDBJ databases">
        <authorList>
            <person name="King R."/>
        </authorList>
    </citation>
    <scope>NUCLEOTIDE SEQUENCE</scope>
</reference>
<dbReference type="Proteomes" id="UP001152798">
    <property type="component" value="Chromosome 7"/>
</dbReference>
<feature type="active site" evidence="2">
    <location>
        <position position="84"/>
    </location>
</feature>
<evidence type="ECO:0000259" key="6">
    <source>
        <dbReference type="PROSITE" id="PS51767"/>
    </source>
</evidence>
<keyword evidence="4" id="KW-0064">Aspartyl protease</keyword>
<sequence>MLLSAFVLATCCRLASGYYTILLKKHFSLEWTTFSMFQSNVDYYKDSLESYLRGLGEAKFDKNVEYSGFIGLGEPQQVFIMYFDTSFSGLWVVSNDCNWSYYVCYMKKHKYEKERSSSYKPDSFRNGSGRITGNNLNIEGKYVLDTLWVDNSNDATDQQFLAVTTFCTNSLLCMLDASLVPDGSFGLGFPSSDLMMGPPFLTMLDRGLIANPVFSLYINRTNGFGELIIGGIKKSYYNSDSLNFVDVHNKTKTWTIDFKSVTLDEQELCHHKCTVVIDTGTSLIAAPLDVLKRIYEILKIKVSNPERVVAIPCENIVSLPSLSFHINENVYTISGKDYTIKLTDRCVLGFMENRNSHSWVLGYLFLKNFYTIFNYGTRQIGLANMK</sequence>
<name>A0A9P0HUP6_NEZVI</name>
<dbReference type="Pfam" id="PF00026">
    <property type="entry name" value="Asp"/>
    <property type="match status" value="1"/>
</dbReference>
<feature type="disulfide bond" evidence="3">
    <location>
        <begin position="269"/>
        <end position="273"/>
    </location>
</feature>
<keyword evidence="5" id="KW-0732">Signal</keyword>
<dbReference type="InterPro" id="IPR021109">
    <property type="entry name" value="Peptidase_aspartic_dom_sf"/>
</dbReference>
<evidence type="ECO:0000256" key="4">
    <source>
        <dbReference type="RuleBase" id="RU000454"/>
    </source>
</evidence>
<dbReference type="PROSITE" id="PS00141">
    <property type="entry name" value="ASP_PROTEASE"/>
    <property type="match status" value="1"/>
</dbReference>
<evidence type="ECO:0000256" key="5">
    <source>
        <dbReference type="SAM" id="SignalP"/>
    </source>
</evidence>
<feature type="domain" description="Peptidase A1" evidence="6">
    <location>
        <begin position="66"/>
        <end position="383"/>
    </location>
</feature>
<keyword evidence="4" id="KW-0645">Protease</keyword>
<dbReference type="EMBL" id="OV725083">
    <property type="protein sequence ID" value="CAH1408068.1"/>
    <property type="molecule type" value="Genomic_DNA"/>
</dbReference>
<dbReference type="Gene3D" id="2.40.70.10">
    <property type="entry name" value="Acid Proteases"/>
    <property type="match status" value="2"/>
</dbReference>
<comment type="similarity">
    <text evidence="1 4">Belongs to the peptidase A1 family.</text>
</comment>
<dbReference type="InterPro" id="IPR034164">
    <property type="entry name" value="Pepsin-like_dom"/>
</dbReference>
<proteinExistence type="inferred from homology"/>
<feature type="signal peptide" evidence="5">
    <location>
        <begin position="1"/>
        <end position="17"/>
    </location>
</feature>
<dbReference type="SUPFAM" id="SSF50630">
    <property type="entry name" value="Acid proteases"/>
    <property type="match status" value="1"/>
</dbReference>
<evidence type="ECO:0000256" key="1">
    <source>
        <dbReference type="ARBA" id="ARBA00007447"/>
    </source>
</evidence>
<dbReference type="PANTHER" id="PTHR47966">
    <property type="entry name" value="BETA-SITE APP-CLEAVING ENZYME, ISOFORM A-RELATED"/>
    <property type="match status" value="1"/>
</dbReference>
<dbReference type="AlphaFoldDB" id="A0A9P0HUP6"/>
<dbReference type="GO" id="GO:0004190">
    <property type="term" value="F:aspartic-type endopeptidase activity"/>
    <property type="evidence" value="ECO:0007669"/>
    <property type="project" value="UniProtKB-KW"/>
</dbReference>
<dbReference type="CDD" id="cd05471">
    <property type="entry name" value="pepsin_like"/>
    <property type="match status" value="1"/>
</dbReference>
<evidence type="ECO:0000256" key="3">
    <source>
        <dbReference type="PIRSR" id="PIRSR601461-2"/>
    </source>
</evidence>
<dbReference type="OrthoDB" id="6600049at2759"/>
<feature type="chain" id="PRO_5040373308" description="Peptidase A1 domain-containing protein" evidence="5">
    <location>
        <begin position="18"/>
        <end position="386"/>
    </location>
</feature>
<keyword evidence="4" id="KW-0378">Hydrolase</keyword>
<dbReference type="InterPro" id="IPR033121">
    <property type="entry name" value="PEPTIDASE_A1"/>
</dbReference>
<dbReference type="PROSITE" id="PS51767">
    <property type="entry name" value="PEPTIDASE_A1"/>
    <property type="match status" value="1"/>
</dbReference>
<protein>
    <recommendedName>
        <fullName evidence="6">Peptidase A1 domain-containing protein</fullName>
    </recommendedName>
</protein>
<feature type="active site" evidence="2">
    <location>
        <position position="278"/>
    </location>
</feature>
<dbReference type="Gene3D" id="2.60.40.1960">
    <property type="match status" value="1"/>
</dbReference>
<dbReference type="GO" id="GO:0006508">
    <property type="term" value="P:proteolysis"/>
    <property type="evidence" value="ECO:0007669"/>
    <property type="project" value="UniProtKB-KW"/>
</dbReference>
<evidence type="ECO:0000256" key="2">
    <source>
        <dbReference type="PIRSR" id="PIRSR601461-1"/>
    </source>
</evidence>
<keyword evidence="3" id="KW-1015">Disulfide bond</keyword>
<evidence type="ECO:0000313" key="7">
    <source>
        <dbReference type="EMBL" id="CAH1408068.1"/>
    </source>
</evidence>